<dbReference type="AlphaFoldDB" id="A0A0F7SM18"/>
<proteinExistence type="predicted"/>
<dbReference type="EMBL" id="LN483142">
    <property type="protein sequence ID" value="CED83107.1"/>
    <property type="molecule type" value="Genomic_DNA"/>
</dbReference>
<reference evidence="1" key="1">
    <citation type="submission" date="2014-08" db="EMBL/GenBank/DDBJ databases">
        <authorList>
            <person name="Sharma Rahul"/>
            <person name="Thines Marco"/>
        </authorList>
    </citation>
    <scope>NUCLEOTIDE SEQUENCE</scope>
</reference>
<protein>
    <submittedName>
        <fullName evidence="1">Uncharacterized protein</fullName>
    </submittedName>
</protein>
<evidence type="ECO:0000313" key="1">
    <source>
        <dbReference type="EMBL" id="CED83107.1"/>
    </source>
</evidence>
<sequence>MAYLDYKDQIRLALALYVVKHRGEKSIDEFVEEMRSRFKANRLGVPPSPRSSLTQIRTQPSIPSLLGLWNDRPFPLSDRRILELDIFLQEALSVHSGPDLVCAGSIIGLLMTINQTLYLRPVQDPPSSTSSVQSLKSLTLKLIRTLHVLLRLVLILPPSLSKLDFAETNPREIISCVYLILQTTLREVLPRLTLREVTTVCRFIGREVFSEVARALSDRMAGNMHRHEGNMSDGGTKVVDGIEKIGRNKSDGDVDDADDDNGGKETFPLLKLLYALIVSAMDSKPDTRD</sequence>
<accession>A0A0F7SM18</accession>
<organism evidence="1">
    <name type="scientific">Phaffia rhodozyma</name>
    <name type="common">Yeast</name>
    <name type="synonym">Xanthophyllomyces dendrorhous</name>
    <dbReference type="NCBI Taxonomy" id="264483"/>
    <lineage>
        <taxon>Eukaryota</taxon>
        <taxon>Fungi</taxon>
        <taxon>Dikarya</taxon>
        <taxon>Basidiomycota</taxon>
        <taxon>Agaricomycotina</taxon>
        <taxon>Tremellomycetes</taxon>
        <taxon>Cystofilobasidiales</taxon>
        <taxon>Mrakiaceae</taxon>
        <taxon>Phaffia</taxon>
    </lineage>
</organism>
<name>A0A0F7SM18_PHARH</name>